<sequence>MNQSSDDQDPFFDRALGNLRKEVEHVKLSPGTADLVRELRKASSGDE</sequence>
<dbReference type="Proteomes" id="UP001589795">
    <property type="component" value="Unassembled WGS sequence"/>
</dbReference>
<keyword evidence="2" id="KW-1185">Reference proteome</keyword>
<dbReference type="EMBL" id="JBHLWQ010000046">
    <property type="protein sequence ID" value="MFC0199564.1"/>
    <property type="molecule type" value="Genomic_DNA"/>
</dbReference>
<accession>A0ABV6CFR0</accession>
<name>A0ABV6CFR0_9RHOB</name>
<reference evidence="1 2" key="1">
    <citation type="submission" date="2024-09" db="EMBL/GenBank/DDBJ databases">
        <authorList>
            <person name="Sun Q."/>
            <person name="Mori K."/>
        </authorList>
    </citation>
    <scope>NUCLEOTIDE SEQUENCE [LARGE SCALE GENOMIC DNA]</scope>
    <source>
        <strain evidence="1 2">CCM 7904</strain>
    </source>
</reference>
<comment type="caution">
    <text evidence="1">The sequence shown here is derived from an EMBL/GenBank/DDBJ whole genome shotgun (WGS) entry which is preliminary data.</text>
</comment>
<proteinExistence type="predicted"/>
<evidence type="ECO:0000313" key="2">
    <source>
        <dbReference type="Proteomes" id="UP001589795"/>
    </source>
</evidence>
<protein>
    <submittedName>
        <fullName evidence="1">Uncharacterized protein</fullName>
    </submittedName>
</protein>
<evidence type="ECO:0000313" key="1">
    <source>
        <dbReference type="EMBL" id="MFC0199564.1"/>
    </source>
</evidence>
<dbReference type="RefSeq" id="WP_265508943.1">
    <property type="nucleotide sequence ID" value="NZ_JAOTBE010000158.1"/>
</dbReference>
<organism evidence="1 2">
    <name type="scientific">Paracoccus rhizosphaerae</name>
    <dbReference type="NCBI Taxonomy" id="1133347"/>
    <lineage>
        <taxon>Bacteria</taxon>
        <taxon>Pseudomonadati</taxon>
        <taxon>Pseudomonadota</taxon>
        <taxon>Alphaproteobacteria</taxon>
        <taxon>Rhodobacterales</taxon>
        <taxon>Paracoccaceae</taxon>
        <taxon>Paracoccus</taxon>
    </lineage>
</organism>
<gene>
    <name evidence="1" type="ORF">ACFFIZ_04350</name>
</gene>